<evidence type="ECO:0000313" key="3">
    <source>
        <dbReference type="Proteomes" id="UP000015530"/>
    </source>
</evidence>
<name>T0LD56_COLGC</name>
<organism evidence="2 3">
    <name type="scientific">Colletotrichum gloeosporioides (strain Cg-14)</name>
    <name type="common">Anthracnose fungus</name>
    <name type="synonym">Glomerella cingulata</name>
    <dbReference type="NCBI Taxonomy" id="1237896"/>
    <lineage>
        <taxon>Eukaryota</taxon>
        <taxon>Fungi</taxon>
        <taxon>Dikarya</taxon>
        <taxon>Ascomycota</taxon>
        <taxon>Pezizomycotina</taxon>
        <taxon>Sordariomycetes</taxon>
        <taxon>Hypocreomycetidae</taxon>
        <taxon>Glomerellales</taxon>
        <taxon>Glomerellaceae</taxon>
        <taxon>Colletotrichum</taxon>
        <taxon>Colletotrichum gloeosporioides species complex</taxon>
    </lineage>
</organism>
<dbReference type="EMBL" id="AMYD01002274">
    <property type="protein sequence ID" value="EQB49666.1"/>
    <property type="molecule type" value="Genomic_DNA"/>
</dbReference>
<evidence type="ECO:0000256" key="1">
    <source>
        <dbReference type="SAM" id="MobiDB-lite"/>
    </source>
</evidence>
<protein>
    <submittedName>
        <fullName evidence="2">Uncharacterized protein</fullName>
    </submittedName>
</protein>
<dbReference type="Proteomes" id="UP000015530">
    <property type="component" value="Unassembled WGS sequence"/>
</dbReference>
<evidence type="ECO:0000313" key="2">
    <source>
        <dbReference type="EMBL" id="EQB49666.1"/>
    </source>
</evidence>
<proteinExistence type="predicted"/>
<dbReference type="AlphaFoldDB" id="T0LD56"/>
<feature type="region of interest" description="Disordered" evidence="1">
    <location>
        <begin position="19"/>
        <end position="40"/>
    </location>
</feature>
<reference evidence="3" key="1">
    <citation type="journal article" date="2013" name="Mol. Plant Microbe Interact.">
        <title>Global aspects of pacC regulation of pathogenicity genes in Colletotrichum gloeosporioides as revealed by transcriptome analysis.</title>
        <authorList>
            <person name="Alkan N."/>
            <person name="Meng X."/>
            <person name="Friedlander G."/>
            <person name="Reuveni E."/>
            <person name="Sukno S."/>
            <person name="Sherman A."/>
            <person name="Thon M."/>
            <person name="Fluhr R."/>
            <person name="Prusky D."/>
        </authorList>
    </citation>
    <scope>NUCLEOTIDE SEQUENCE [LARGE SCALE GENOMIC DNA]</scope>
    <source>
        <strain evidence="3">Cg-14</strain>
    </source>
</reference>
<accession>T0LD56</accession>
<comment type="caution">
    <text evidence="2">The sequence shown here is derived from an EMBL/GenBank/DDBJ whole genome shotgun (WGS) entry which is preliminary data.</text>
</comment>
<sequence length="40" mass="4477">MSIAISWNNISPALKLKPPAPKTTECQECDNDSDNWKCLN</sequence>
<dbReference type="HOGENOM" id="CLU_3299317_0_0_1"/>
<gene>
    <name evidence="2" type="ORF">CGLO_10978</name>
</gene>